<evidence type="ECO:0000256" key="3">
    <source>
        <dbReference type="ARBA" id="ARBA00006669"/>
    </source>
</evidence>
<evidence type="ECO:0000256" key="1">
    <source>
        <dbReference type="ARBA" id="ARBA00002672"/>
    </source>
</evidence>
<proteinExistence type="inferred from homology"/>
<organism evidence="11 12">
    <name type="scientific">Saccharicrinis carchari</name>
    <dbReference type="NCBI Taxonomy" id="1168039"/>
    <lineage>
        <taxon>Bacteria</taxon>
        <taxon>Pseudomonadati</taxon>
        <taxon>Bacteroidota</taxon>
        <taxon>Bacteroidia</taxon>
        <taxon>Marinilabiliales</taxon>
        <taxon>Marinilabiliaceae</taxon>
        <taxon>Saccharicrinis</taxon>
    </lineage>
</organism>
<keyword evidence="5" id="KW-0813">Transport</keyword>
<dbReference type="GO" id="GO:0005886">
    <property type="term" value="C:plasma membrane"/>
    <property type="evidence" value="ECO:0007669"/>
    <property type="project" value="UniProtKB-SubCell"/>
</dbReference>
<evidence type="ECO:0000256" key="8">
    <source>
        <dbReference type="ARBA" id="ARBA00022989"/>
    </source>
</evidence>
<keyword evidence="8 10" id="KW-1133">Transmembrane helix</keyword>
<evidence type="ECO:0000256" key="2">
    <source>
        <dbReference type="ARBA" id="ARBA00004651"/>
    </source>
</evidence>
<dbReference type="Proteomes" id="UP000319040">
    <property type="component" value="Unassembled WGS sequence"/>
</dbReference>
<comment type="subcellular location">
    <subcellularLocation>
        <location evidence="2">Cell membrane</location>
        <topology evidence="2">Multi-pass membrane protein</topology>
    </subcellularLocation>
</comment>
<evidence type="ECO:0000256" key="9">
    <source>
        <dbReference type="ARBA" id="ARBA00023136"/>
    </source>
</evidence>
<dbReference type="AlphaFoldDB" id="A0A521E0I4"/>
<dbReference type="EMBL" id="FXTB01000007">
    <property type="protein sequence ID" value="SMO77464.1"/>
    <property type="molecule type" value="Genomic_DNA"/>
</dbReference>
<sequence>MDFSWIEGVGTLAALVYLYFSVNQKIWLWPMGILTSAFYMAVFFDARLYADMILQVYYLVVSVVGWIIWRSRQLNEHKETTRILKTTKNRAALFLLAFGLLYGLLTFLLITVPPMLNIAASDMPYWDAFTTAASFVATWMLAKKYIEQWLIWIVVDFVSMGMYIYKGLYITVILFAIYTVMAVWGYFAWLSHLKTQQKTVQVI</sequence>
<feature type="transmembrane region" description="Helical" evidence="10">
    <location>
        <begin position="6"/>
        <end position="22"/>
    </location>
</feature>
<feature type="transmembrane region" description="Helical" evidence="10">
    <location>
        <begin position="27"/>
        <end position="46"/>
    </location>
</feature>
<feature type="transmembrane region" description="Helical" evidence="10">
    <location>
        <begin position="90"/>
        <end position="112"/>
    </location>
</feature>
<evidence type="ECO:0000256" key="7">
    <source>
        <dbReference type="ARBA" id="ARBA00022692"/>
    </source>
</evidence>
<keyword evidence="9 10" id="KW-0472">Membrane</keyword>
<feature type="transmembrane region" description="Helical" evidence="10">
    <location>
        <begin position="149"/>
        <end position="165"/>
    </location>
</feature>
<accession>A0A521E0I4</accession>
<feature type="transmembrane region" description="Helical" evidence="10">
    <location>
        <begin position="171"/>
        <end position="189"/>
    </location>
</feature>
<keyword evidence="12" id="KW-1185">Reference proteome</keyword>
<dbReference type="InterPro" id="IPR006419">
    <property type="entry name" value="NMN_transpt_PnuC"/>
</dbReference>
<name>A0A521E0I4_SACCC</name>
<evidence type="ECO:0000313" key="12">
    <source>
        <dbReference type="Proteomes" id="UP000319040"/>
    </source>
</evidence>
<feature type="transmembrane region" description="Helical" evidence="10">
    <location>
        <begin position="124"/>
        <end position="142"/>
    </location>
</feature>
<protein>
    <recommendedName>
        <fullName evidence="4">Nicotinamide riboside transporter PnuC</fullName>
    </recommendedName>
</protein>
<evidence type="ECO:0000313" key="11">
    <source>
        <dbReference type="EMBL" id="SMO77464.1"/>
    </source>
</evidence>
<evidence type="ECO:0000256" key="5">
    <source>
        <dbReference type="ARBA" id="ARBA00022448"/>
    </source>
</evidence>
<reference evidence="11 12" key="1">
    <citation type="submission" date="2017-05" db="EMBL/GenBank/DDBJ databases">
        <authorList>
            <person name="Varghese N."/>
            <person name="Submissions S."/>
        </authorList>
    </citation>
    <scope>NUCLEOTIDE SEQUENCE [LARGE SCALE GENOMIC DNA]</scope>
    <source>
        <strain evidence="11 12">DSM 27040</strain>
    </source>
</reference>
<feature type="transmembrane region" description="Helical" evidence="10">
    <location>
        <begin position="52"/>
        <end position="69"/>
    </location>
</feature>
<dbReference type="PANTHER" id="PTHR36122:SF2">
    <property type="entry name" value="NICOTINAMIDE RIBOSIDE TRANSPORTER PNUC"/>
    <property type="match status" value="1"/>
</dbReference>
<comment type="function">
    <text evidence="1">Required for nicotinamide riboside transport across the inner membrane.</text>
</comment>
<evidence type="ECO:0000256" key="6">
    <source>
        <dbReference type="ARBA" id="ARBA00022475"/>
    </source>
</evidence>
<dbReference type="PANTHER" id="PTHR36122">
    <property type="entry name" value="NICOTINAMIDE RIBOSIDE TRANSPORTER PNUC"/>
    <property type="match status" value="1"/>
</dbReference>
<dbReference type="RefSeq" id="WP_142533980.1">
    <property type="nucleotide sequence ID" value="NZ_FXTB01000007.1"/>
</dbReference>
<dbReference type="OrthoDB" id="9791248at2"/>
<keyword evidence="6" id="KW-1003">Cell membrane</keyword>
<keyword evidence="7 10" id="KW-0812">Transmembrane</keyword>
<evidence type="ECO:0000256" key="4">
    <source>
        <dbReference type="ARBA" id="ARBA00017522"/>
    </source>
</evidence>
<gene>
    <name evidence="11" type="ORF">SAMN06265379_10796</name>
</gene>
<dbReference type="NCBIfam" id="TIGR01528">
    <property type="entry name" value="NMN_trans_PnuC"/>
    <property type="match status" value="1"/>
</dbReference>
<comment type="similarity">
    <text evidence="3">Belongs to the nicotinamide ribonucleoside (NR) uptake permease (TC 4.B.1) family.</text>
</comment>
<evidence type="ECO:0000256" key="10">
    <source>
        <dbReference type="SAM" id="Phobius"/>
    </source>
</evidence>
<dbReference type="GO" id="GO:0034257">
    <property type="term" value="F:nicotinamide riboside transmembrane transporter activity"/>
    <property type="evidence" value="ECO:0007669"/>
    <property type="project" value="InterPro"/>
</dbReference>
<dbReference type="Pfam" id="PF04973">
    <property type="entry name" value="NMN_transporter"/>
    <property type="match status" value="1"/>
</dbReference>